<dbReference type="Gene3D" id="3.30.200.20">
    <property type="entry name" value="Phosphorylase Kinase, domain 1"/>
    <property type="match status" value="1"/>
</dbReference>
<organism evidence="6">
    <name type="scientific">Tuwongella immobilis</name>
    <dbReference type="NCBI Taxonomy" id="692036"/>
    <lineage>
        <taxon>Bacteria</taxon>
        <taxon>Pseudomonadati</taxon>
        <taxon>Planctomycetota</taxon>
        <taxon>Planctomycetia</taxon>
        <taxon>Gemmatales</taxon>
        <taxon>Gemmataceae</taxon>
        <taxon>Tuwongella</taxon>
    </lineage>
</organism>
<keyword evidence="7" id="KW-1185">Reference proteome</keyword>
<evidence type="ECO:0000256" key="4">
    <source>
        <dbReference type="ARBA" id="ARBA00022840"/>
    </source>
</evidence>
<protein>
    <recommendedName>
        <fullName evidence="5">Protein kinase domain-containing protein</fullName>
    </recommendedName>
</protein>
<dbReference type="PROSITE" id="PS00108">
    <property type="entry name" value="PROTEIN_KINASE_ST"/>
    <property type="match status" value="1"/>
</dbReference>
<dbReference type="KEGG" id="tim:GMBLW1_30170"/>
<keyword evidence="3 6" id="KW-0418">Kinase</keyword>
<dbReference type="InParanoid" id="A0A6C2YIH8"/>
<evidence type="ECO:0000256" key="2">
    <source>
        <dbReference type="ARBA" id="ARBA00022741"/>
    </source>
</evidence>
<dbReference type="Proteomes" id="UP000464378">
    <property type="component" value="Chromosome"/>
</dbReference>
<dbReference type="Gene3D" id="1.10.510.10">
    <property type="entry name" value="Transferase(Phosphotransferase) domain 1"/>
    <property type="match status" value="1"/>
</dbReference>
<accession>A0A6C2YIH8</accession>
<dbReference type="CDD" id="cd14014">
    <property type="entry name" value="STKc_PknB_like"/>
    <property type="match status" value="1"/>
</dbReference>
<name>A0A6C2YIH8_9BACT</name>
<keyword evidence="1" id="KW-0808">Transferase</keyword>
<dbReference type="PANTHER" id="PTHR43289:SF6">
    <property type="entry name" value="SERINE_THREONINE-PROTEIN KINASE NEKL-3"/>
    <property type="match status" value="1"/>
</dbReference>
<dbReference type="Pfam" id="PF00069">
    <property type="entry name" value="Pkinase"/>
    <property type="match status" value="1"/>
</dbReference>
<sequence length="362" mass="39686">MAAVLDRLRRHRILAALPLLEATSVIAPKSADADSFVEALYERGWITSYQRQALMRRDQLLSLSHYQLLERLGSGGVSHVYKVRDTRTNRLAALKVLHEDAQTNPETLARFEREITVATHLVHPNIVQAIDADIAAGKVAYLAMEFLPGIDLSHVLIQATRVALQPACVYIAQAALGLQHAHENGLIHRDIKPANLLVTVPDSPTAPTAAEVAQSSDGKVLKILDLGLARTQRSSQSDVGMSVTGHGTLLGTPDYMAPEQGRDPRGVDIRADIYSLGCTFFHLLTGKVPFDGGNVMQKLFRHVSEPPPRVERYLPNVPKPLADLVAWMITKTPAERPPQPWIVAKRLQALGLIDSLPIPNLT</sequence>
<dbReference type="EMBL" id="LR586016">
    <property type="protein sequence ID" value="VIP00943.1"/>
    <property type="molecule type" value="Genomic_DNA"/>
</dbReference>
<dbReference type="InterPro" id="IPR008271">
    <property type="entry name" value="Ser/Thr_kinase_AS"/>
</dbReference>
<proteinExistence type="predicted"/>
<dbReference type="PANTHER" id="PTHR43289">
    <property type="entry name" value="MITOGEN-ACTIVATED PROTEIN KINASE KINASE KINASE 20-RELATED"/>
    <property type="match status" value="1"/>
</dbReference>
<evidence type="ECO:0000313" key="6">
    <source>
        <dbReference type="EMBL" id="VIP00943.1"/>
    </source>
</evidence>
<dbReference type="SMART" id="SM00220">
    <property type="entry name" value="S_TKc"/>
    <property type="match status" value="1"/>
</dbReference>
<dbReference type="InterPro" id="IPR011009">
    <property type="entry name" value="Kinase-like_dom_sf"/>
</dbReference>
<dbReference type="GO" id="GO:0004674">
    <property type="term" value="F:protein serine/threonine kinase activity"/>
    <property type="evidence" value="ECO:0007669"/>
    <property type="project" value="UniProtKB-KW"/>
</dbReference>
<keyword evidence="6" id="KW-0723">Serine/threonine-protein kinase</keyword>
<evidence type="ECO:0000259" key="5">
    <source>
        <dbReference type="PROSITE" id="PS50011"/>
    </source>
</evidence>
<gene>
    <name evidence="6" type="ORF">GMBLW1_30170</name>
</gene>
<dbReference type="RefSeq" id="WP_232055899.1">
    <property type="nucleotide sequence ID" value="NZ_LR593887.1"/>
</dbReference>
<dbReference type="InterPro" id="IPR000719">
    <property type="entry name" value="Prot_kinase_dom"/>
</dbReference>
<dbReference type="SUPFAM" id="SSF56112">
    <property type="entry name" value="Protein kinase-like (PK-like)"/>
    <property type="match status" value="1"/>
</dbReference>
<dbReference type="EMBL" id="LR593887">
    <property type="protein sequence ID" value="VTR97304.1"/>
    <property type="molecule type" value="Genomic_DNA"/>
</dbReference>
<keyword evidence="4" id="KW-0067">ATP-binding</keyword>
<dbReference type="PROSITE" id="PS50011">
    <property type="entry name" value="PROTEIN_KINASE_DOM"/>
    <property type="match status" value="1"/>
</dbReference>
<evidence type="ECO:0000256" key="3">
    <source>
        <dbReference type="ARBA" id="ARBA00022777"/>
    </source>
</evidence>
<dbReference type="GO" id="GO:0005524">
    <property type="term" value="F:ATP binding"/>
    <property type="evidence" value="ECO:0007669"/>
    <property type="project" value="UniProtKB-KW"/>
</dbReference>
<evidence type="ECO:0000256" key="1">
    <source>
        <dbReference type="ARBA" id="ARBA00022679"/>
    </source>
</evidence>
<reference evidence="6" key="1">
    <citation type="submission" date="2019-04" db="EMBL/GenBank/DDBJ databases">
        <authorList>
            <consortium name="Science for Life Laboratories"/>
        </authorList>
    </citation>
    <scope>NUCLEOTIDE SEQUENCE</scope>
    <source>
        <strain evidence="6">MBLW1</strain>
    </source>
</reference>
<evidence type="ECO:0000313" key="7">
    <source>
        <dbReference type="Proteomes" id="UP000464378"/>
    </source>
</evidence>
<dbReference type="AlphaFoldDB" id="A0A6C2YIH8"/>
<keyword evidence="2" id="KW-0547">Nucleotide-binding</keyword>
<feature type="domain" description="Protein kinase" evidence="5">
    <location>
        <begin position="66"/>
        <end position="350"/>
    </location>
</feature>